<keyword evidence="1 2" id="KW-0238">DNA-binding</keyword>
<dbReference type="InterPro" id="IPR050624">
    <property type="entry name" value="HTH-type_Tx_Regulator"/>
</dbReference>
<dbReference type="Gene3D" id="1.10.357.10">
    <property type="entry name" value="Tetracycline Repressor, domain 2"/>
    <property type="match status" value="1"/>
</dbReference>
<protein>
    <submittedName>
        <fullName evidence="4">TetR family transcriptional regulator</fullName>
    </submittedName>
    <submittedName>
        <fullName evidence="5">TetR/AcrR family transcriptional regulator</fullName>
    </submittedName>
</protein>
<sequence>MKETDLRVIKTKKALSSSLLQLLEQHLFQTITVNQICHNALVHRTTFYKHFYDKYDLLEYLFNQLTKAYFATDISDRLNHPFQTINDTINNKEDLQKVADFQQEDAEFNKVLKNVCIKIMNDDIKNNSDRIDVDGDIPNNLLFYIYGSLIEGFLHWIKDEKIDWPSEEIDKIFHKVINIKIK</sequence>
<dbReference type="PANTHER" id="PTHR43479">
    <property type="entry name" value="ACREF/ENVCD OPERON REPRESSOR-RELATED"/>
    <property type="match status" value="1"/>
</dbReference>
<organism evidence="5 7">
    <name type="scientific">Staphylococcus aureus</name>
    <dbReference type="NCBI Taxonomy" id="1280"/>
    <lineage>
        <taxon>Bacteria</taxon>
        <taxon>Bacillati</taxon>
        <taxon>Bacillota</taxon>
        <taxon>Bacilli</taxon>
        <taxon>Bacillales</taxon>
        <taxon>Staphylococcaceae</taxon>
        <taxon>Staphylococcus</taxon>
    </lineage>
</organism>
<name>A0A0D1HGW3_STAAU</name>
<comment type="caution">
    <text evidence="5">The sequence shown here is derived from an EMBL/GenBank/DDBJ whole genome shotgun (WGS) entry which is preliminary data.</text>
</comment>
<dbReference type="SUPFAM" id="SSF46689">
    <property type="entry name" value="Homeodomain-like"/>
    <property type="match status" value="1"/>
</dbReference>
<dbReference type="EMBL" id="JXIG01000630">
    <property type="protein sequence ID" value="KIT95472.1"/>
    <property type="molecule type" value="Genomic_DNA"/>
</dbReference>
<dbReference type="Proteomes" id="UP000032274">
    <property type="component" value="Unassembled WGS sequence"/>
</dbReference>
<evidence type="ECO:0000313" key="6">
    <source>
        <dbReference type="Proteomes" id="UP000032274"/>
    </source>
</evidence>
<reference evidence="5 7" key="2">
    <citation type="submission" date="2017-11" db="EMBL/GenBank/DDBJ databases">
        <authorList>
            <person name="Founou R.C."/>
            <person name="Founou L."/>
            <person name="Allam M."/>
            <person name="Ismail A."/>
            <person name="Essack S.Y."/>
        </authorList>
    </citation>
    <scope>NUCLEOTIDE SEQUENCE [LARGE SCALE GENOMIC DNA]</scope>
    <source>
        <strain evidence="5 7">G703N2B1</strain>
    </source>
</reference>
<evidence type="ECO:0000259" key="3">
    <source>
        <dbReference type="PROSITE" id="PS50977"/>
    </source>
</evidence>
<gene>
    <name evidence="5" type="ORF">CV021_02200</name>
    <name evidence="4" type="ORF">QU38_16375</name>
</gene>
<proteinExistence type="predicted"/>
<evidence type="ECO:0000313" key="7">
    <source>
        <dbReference type="Proteomes" id="UP000238775"/>
    </source>
</evidence>
<dbReference type="RefSeq" id="WP_000665224.1">
    <property type="nucleotide sequence ID" value="NZ_AP017891.1"/>
</dbReference>
<feature type="DNA-binding region" description="H-T-H motif" evidence="2">
    <location>
        <begin position="32"/>
        <end position="51"/>
    </location>
</feature>
<evidence type="ECO:0000313" key="5">
    <source>
        <dbReference type="EMBL" id="PPJ76453.1"/>
    </source>
</evidence>
<dbReference type="InterPro" id="IPR001647">
    <property type="entry name" value="HTH_TetR"/>
</dbReference>
<accession>A0A0D1HGW3</accession>
<dbReference type="AlphaFoldDB" id="A0A0D1HGW3"/>
<dbReference type="InterPro" id="IPR009057">
    <property type="entry name" value="Homeodomain-like_sf"/>
</dbReference>
<evidence type="ECO:0000256" key="1">
    <source>
        <dbReference type="ARBA" id="ARBA00023125"/>
    </source>
</evidence>
<dbReference type="GO" id="GO:0003677">
    <property type="term" value="F:DNA binding"/>
    <property type="evidence" value="ECO:0007669"/>
    <property type="project" value="UniProtKB-UniRule"/>
</dbReference>
<dbReference type="EMBL" id="PGWZ01000285">
    <property type="protein sequence ID" value="PPJ76453.1"/>
    <property type="molecule type" value="Genomic_DNA"/>
</dbReference>
<evidence type="ECO:0000313" key="4">
    <source>
        <dbReference type="EMBL" id="KIT95472.1"/>
    </source>
</evidence>
<evidence type="ECO:0000256" key="2">
    <source>
        <dbReference type="PROSITE-ProRule" id="PRU00335"/>
    </source>
</evidence>
<feature type="domain" description="HTH tetR-type" evidence="3">
    <location>
        <begin position="9"/>
        <end position="69"/>
    </location>
</feature>
<dbReference type="PROSITE" id="PS50977">
    <property type="entry name" value="HTH_TETR_2"/>
    <property type="match status" value="1"/>
</dbReference>
<dbReference type="Proteomes" id="UP000238775">
    <property type="component" value="Unassembled WGS sequence"/>
</dbReference>
<dbReference type="PANTHER" id="PTHR43479:SF16">
    <property type="entry name" value="HTH TETR-TYPE DOMAIN-CONTAINING PROTEIN"/>
    <property type="match status" value="1"/>
</dbReference>
<accession>A0A6B5DI21</accession>
<reference evidence="4 6" key="1">
    <citation type="submission" date="2015-01" db="EMBL/GenBank/DDBJ databases">
        <title>Characterization of Swiss Staphylococcus aureus strains involved in food poisoning.</title>
        <authorList>
            <person name="Crovadore J."/>
            <person name="Chablais R."/>
            <person name="Tonacini J."/>
            <person name="Schnyder B."/>
            <person name="Lefort F."/>
        </authorList>
    </citation>
    <scope>NUCLEOTIDE SEQUENCE [LARGE SCALE GENOMIC DNA]</scope>
    <source>
        <strain evidence="4 6">SA-120</strain>
    </source>
</reference>